<feature type="domain" description="Bacterial bifunctional deaminase-reductase C-terminal" evidence="1">
    <location>
        <begin position="45"/>
        <end position="105"/>
    </location>
</feature>
<dbReference type="EMBL" id="SZNT01000453">
    <property type="protein sequence ID" value="TKH07884.1"/>
    <property type="molecule type" value="Genomic_DNA"/>
</dbReference>
<accession>A0A9X9EQQ1</accession>
<evidence type="ECO:0000259" key="1">
    <source>
        <dbReference type="Pfam" id="PF01872"/>
    </source>
</evidence>
<protein>
    <recommendedName>
        <fullName evidence="1">Bacterial bifunctional deaminase-reductase C-terminal domain-containing protein</fullName>
    </recommendedName>
</protein>
<comment type="caution">
    <text evidence="2">The sequence shown here is derived from an EMBL/GenBank/DDBJ whole genome shotgun (WGS) entry which is preliminary data.</text>
</comment>
<dbReference type="GO" id="GO:0008703">
    <property type="term" value="F:5-amino-6-(5-phosphoribosylamino)uracil reductase activity"/>
    <property type="evidence" value="ECO:0007669"/>
    <property type="project" value="InterPro"/>
</dbReference>
<dbReference type="GO" id="GO:0009231">
    <property type="term" value="P:riboflavin biosynthetic process"/>
    <property type="evidence" value="ECO:0007669"/>
    <property type="project" value="InterPro"/>
</dbReference>
<reference evidence="2 3" key="1">
    <citation type="journal article" date="2019" name="Environ. Microbiol.">
        <title>An active ?-lactamase is a part of an orchestrated cell wall stress resistance network of Bacillus subtilis and related rhizosphere species.</title>
        <authorList>
            <person name="Bucher T."/>
            <person name="Keren-Paz A."/>
            <person name="Hausser J."/>
            <person name="Olender T."/>
            <person name="Cytryn E."/>
            <person name="Kolodkin-Gal I."/>
        </authorList>
    </citation>
    <scope>NUCLEOTIDE SEQUENCE [LARGE SCALE GENOMIC DNA]</scope>
    <source>
        <strain evidence="2 3">I4</strain>
    </source>
</reference>
<evidence type="ECO:0000313" key="3">
    <source>
        <dbReference type="Proteomes" id="UP000309170"/>
    </source>
</evidence>
<dbReference type="InterPro" id="IPR024072">
    <property type="entry name" value="DHFR-like_dom_sf"/>
</dbReference>
<gene>
    <name evidence="2" type="ORF">FC678_21985</name>
</gene>
<organism evidence="2 3">
    <name type="scientific">Peribacillus simplex</name>
    <dbReference type="NCBI Taxonomy" id="1478"/>
    <lineage>
        <taxon>Bacteria</taxon>
        <taxon>Bacillati</taxon>
        <taxon>Bacillota</taxon>
        <taxon>Bacilli</taxon>
        <taxon>Bacillales</taxon>
        <taxon>Bacillaceae</taxon>
        <taxon>Peribacillus</taxon>
    </lineage>
</organism>
<dbReference type="Gene3D" id="3.40.430.10">
    <property type="entry name" value="Dihydrofolate Reductase, subunit A"/>
    <property type="match status" value="1"/>
</dbReference>
<name>A0A9X9EQQ1_9BACI</name>
<dbReference type="SUPFAM" id="SSF53597">
    <property type="entry name" value="Dihydrofolate reductase-like"/>
    <property type="match status" value="1"/>
</dbReference>
<sequence>MHILAEELPYQDKAWYVFSRSAKGKVEYVEFVNEDECDFIGRLTGASRVWLVGGAELVIYFMRETQVDEMILSIIPSILRDGIRLFQSGTPEIPMKLTKMQQYGQIAQLHYQREK</sequence>
<proteinExistence type="predicted"/>
<dbReference type="InterPro" id="IPR002734">
    <property type="entry name" value="RibDG_C"/>
</dbReference>
<evidence type="ECO:0000313" key="2">
    <source>
        <dbReference type="EMBL" id="TKH07884.1"/>
    </source>
</evidence>
<dbReference type="AlphaFoldDB" id="A0A9X9EQQ1"/>
<dbReference type="Pfam" id="PF01872">
    <property type="entry name" value="RibD_C"/>
    <property type="match status" value="1"/>
</dbReference>
<dbReference type="Proteomes" id="UP000309170">
    <property type="component" value="Unassembled WGS sequence"/>
</dbReference>